<dbReference type="PANTHER" id="PTHR43975:SF2">
    <property type="entry name" value="EG:BACR7A4.14 PROTEIN-RELATED"/>
    <property type="match status" value="1"/>
</dbReference>
<organism evidence="3 4">
    <name type="scientific">Shinella pollutisoli</name>
    <dbReference type="NCBI Taxonomy" id="2250594"/>
    <lineage>
        <taxon>Bacteria</taxon>
        <taxon>Pseudomonadati</taxon>
        <taxon>Pseudomonadota</taxon>
        <taxon>Alphaproteobacteria</taxon>
        <taxon>Hyphomicrobiales</taxon>
        <taxon>Rhizobiaceae</taxon>
        <taxon>Shinella</taxon>
    </lineage>
</organism>
<dbReference type="NCBIfam" id="NF004847">
    <property type="entry name" value="PRK06198.1"/>
    <property type="match status" value="1"/>
</dbReference>
<dbReference type="SUPFAM" id="SSF51735">
    <property type="entry name" value="NAD(P)-binding Rossmann-fold domains"/>
    <property type="match status" value="1"/>
</dbReference>
<sequence>MIEAPNFRNRICLVTGGTQGVGEATALMMASAGAEAVAICGRQQEAGERVADKIRALGAKGIFVKADLARVDECFRVVDTVGDQCGRLDVLANVAGVTDRGTIDDTSVETYERLFAVNTRAPFFLIQRALPLLRKGTGSTVVNVITIAAHGGAPFIAAYVASKSALVGLTRNLAHALRHDRIRVNGLNMGWTATPGEERTQRTAHGHGDDWQEEIGRTRPFGRLLKPEEVARAICFLASSESALMTGSIVDFDQTVMGAYD</sequence>
<protein>
    <submittedName>
        <fullName evidence="3">SDR family oxidoreductase</fullName>
    </submittedName>
</protein>
<gene>
    <name evidence="3" type="ORF">ACFOHH_10515</name>
</gene>
<dbReference type="CDD" id="cd05233">
    <property type="entry name" value="SDR_c"/>
    <property type="match status" value="1"/>
</dbReference>
<dbReference type="PANTHER" id="PTHR43975">
    <property type="entry name" value="ZGC:101858"/>
    <property type="match status" value="1"/>
</dbReference>
<dbReference type="InterPro" id="IPR036291">
    <property type="entry name" value="NAD(P)-bd_dom_sf"/>
</dbReference>
<proteinExistence type="predicted"/>
<name>A0ABV7DGY3_9HYPH</name>
<dbReference type="SMART" id="SM00822">
    <property type="entry name" value="PKS_KR"/>
    <property type="match status" value="1"/>
</dbReference>
<dbReference type="PRINTS" id="PR00080">
    <property type="entry name" value="SDRFAMILY"/>
</dbReference>
<feature type="region of interest" description="Disordered" evidence="1">
    <location>
        <begin position="192"/>
        <end position="213"/>
    </location>
</feature>
<comment type="caution">
    <text evidence="3">The sequence shown here is derived from an EMBL/GenBank/DDBJ whole genome shotgun (WGS) entry which is preliminary data.</text>
</comment>
<dbReference type="PRINTS" id="PR00081">
    <property type="entry name" value="GDHRDH"/>
</dbReference>
<evidence type="ECO:0000313" key="4">
    <source>
        <dbReference type="Proteomes" id="UP001595377"/>
    </source>
</evidence>
<evidence type="ECO:0000256" key="1">
    <source>
        <dbReference type="SAM" id="MobiDB-lite"/>
    </source>
</evidence>
<keyword evidence="4" id="KW-1185">Reference proteome</keyword>
<evidence type="ECO:0000259" key="2">
    <source>
        <dbReference type="SMART" id="SM00822"/>
    </source>
</evidence>
<feature type="domain" description="Ketoreductase" evidence="2">
    <location>
        <begin position="10"/>
        <end position="198"/>
    </location>
</feature>
<dbReference type="InterPro" id="IPR002347">
    <property type="entry name" value="SDR_fam"/>
</dbReference>
<dbReference type="EMBL" id="JBHRSP010000016">
    <property type="protein sequence ID" value="MFC3073538.1"/>
    <property type="molecule type" value="Genomic_DNA"/>
</dbReference>
<reference evidence="4" key="1">
    <citation type="journal article" date="2019" name="Int. J. Syst. Evol. Microbiol.">
        <title>The Global Catalogue of Microorganisms (GCM) 10K type strain sequencing project: providing services to taxonomists for standard genome sequencing and annotation.</title>
        <authorList>
            <consortium name="The Broad Institute Genomics Platform"/>
            <consortium name="The Broad Institute Genome Sequencing Center for Infectious Disease"/>
            <person name="Wu L."/>
            <person name="Ma J."/>
        </authorList>
    </citation>
    <scope>NUCLEOTIDE SEQUENCE [LARGE SCALE GENOMIC DNA]</scope>
    <source>
        <strain evidence="4">KCTC 52677</strain>
    </source>
</reference>
<accession>A0ABV7DGY3</accession>
<dbReference type="InterPro" id="IPR057326">
    <property type="entry name" value="KR_dom"/>
</dbReference>
<dbReference type="RefSeq" id="WP_257317025.1">
    <property type="nucleotide sequence ID" value="NZ_JANFDG010000024.1"/>
</dbReference>
<dbReference type="Pfam" id="PF13561">
    <property type="entry name" value="adh_short_C2"/>
    <property type="match status" value="1"/>
</dbReference>
<feature type="compositionally biased region" description="Basic and acidic residues" evidence="1">
    <location>
        <begin position="196"/>
        <end position="213"/>
    </location>
</feature>
<dbReference type="Proteomes" id="UP001595377">
    <property type="component" value="Unassembled WGS sequence"/>
</dbReference>
<dbReference type="Gene3D" id="3.40.50.720">
    <property type="entry name" value="NAD(P)-binding Rossmann-like Domain"/>
    <property type="match status" value="1"/>
</dbReference>
<evidence type="ECO:0000313" key="3">
    <source>
        <dbReference type="EMBL" id="MFC3073538.1"/>
    </source>
</evidence>